<dbReference type="NCBIfam" id="TIGR03696">
    <property type="entry name" value="Rhs_assc_core"/>
    <property type="match status" value="1"/>
</dbReference>
<dbReference type="Proteomes" id="UP000252172">
    <property type="component" value="Unassembled WGS sequence"/>
</dbReference>
<sequence>MAEQNLPGEYENPYKFNAKELDVETDLYYYGARYYNPRLSIWYGVDSLAIWNPVMETEFYGDGQHNGGVYFWGNLNPYQNPIKFIDPNGKQVEWQKYWDQAKKQQDEKQHLILAFHRQYRTFADFGNLIPTISSHF</sequence>
<protein>
    <recommendedName>
        <fullName evidence="3">RHS repeat-associated core domain-containing protein</fullName>
    </recommendedName>
</protein>
<dbReference type="InterPro" id="IPR022385">
    <property type="entry name" value="Rhs_assc_core"/>
</dbReference>
<comment type="caution">
    <text evidence="1">The sequence shown here is derived from an EMBL/GenBank/DDBJ whole genome shotgun (WGS) entry which is preliminary data.</text>
</comment>
<reference evidence="1 2" key="1">
    <citation type="submission" date="2018-07" db="EMBL/GenBank/DDBJ databases">
        <title>Chryseobacterium lacus sp. nov., isolated from lake water.</title>
        <authorList>
            <person name="Li C.-M."/>
        </authorList>
    </citation>
    <scope>NUCLEOTIDE SEQUENCE [LARGE SCALE GENOMIC DNA]</scope>
    <source>
        <strain evidence="1 2">YLOS41</strain>
    </source>
</reference>
<evidence type="ECO:0008006" key="3">
    <source>
        <dbReference type="Google" id="ProtNLM"/>
    </source>
</evidence>
<name>A0A368MWC0_9FLAO</name>
<dbReference type="Gene3D" id="2.180.10.10">
    <property type="entry name" value="RHS repeat-associated core"/>
    <property type="match status" value="1"/>
</dbReference>
<keyword evidence="2" id="KW-1185">Reference proteome</keyword>
<dbReference type="AlphaFoldDB" id="A0A368MWC0"/>
<evidence type="ECO:0000313" key="1">
    <source>
        <dbReference type="EMBL" id="RCU42316.1"/>
    </source>
</evidence>
<accession>A0A368MWC0</accession>
<gene>
    <name evidence="1" type="ORF">DQ356_10335</name>
</gene>
<organism evidence="1 2">
    <name type="scientific">Chryseobacterium lacus</name>
    <dbReference type="NCBI Taxonomy" id="2058346"/>
    <lineage>
        <taxon>Bacteria</taxon>
        <taxon>Pseudomonadati</taxon>
        <taxon>Bacteroidota</taxon>
        <taxon>Flavobacteriia</taxon>
        <taxon>Flavobacteriales</taxon>
        <taxon>Weeksellaceae</taxon>
        <taxon>Chryseobacterium group</taxon>
        <taxon>Chryseobacterium</taxon>
    </lineage>
</organism>
<evidence type="ECO:0000313" key="2">
    <source>
        <dbReference type="Proteomes" id="UP000252172"/>
    </source>
</evidence>
<proteinExistence type="predicted"/>
<dbReference type="EMBL" id="QPIE01000007">
    <property type="protein sequence ID" value="RCU42316.1"/>
    <property type="molecule type" value="Genomic_DNA"/>
</dbReference>